<dbReference type="PROSITE" id="PS51679">
    <property type="entry name" value="SAM_MT_C5"/>
    <property type="match status" value="1"/>
</dbReference>
<evidence type="ECO:0000256" key="6">
    <source>
        <dbReference type="ARBA" id="ARBA00047422"/>
    </source>
</evidence>
<dbReference type="GO" id="GO:0003886">
    <property type="term" value="F:DNA (cytosine-5-)-methyltransferase activity"/>
    <property type="evidence" value="ECO:0007669"/>
    <property type="project" value="UniProtKB-EC"/>
</dbReference>
<dbReference type="EMBL" id="SGXG01000001">
    <property type="protein sequence ID" value="RZS95365.1"/>
    <property type="molecule type" value="Genomic_DNA"/>
</dbReference>
<protein>
    <recommendedName>
        <fullName evidence="1">DNA (cytosine-5-)-methyltransferase</fullName>
        <ecNumber evidence="1">2.1.1.37</ecNumber>
    </recommendedName>
</protein>
<dbReference type="NCBIfam" id="TIGR00675">
    <property type="entry name" value="dcm"/>
    <property type="match status" value="1"/>
</dbReference>
<dbReference type="PANTHER" id="PTHR23068">
    <property type="entry name" value="DNA CYTOSINE-5- -METHYLTRANSFERASE 3-RELATED"/>
    <property type="match status" value="1"/>
</dbReference>
<dbReference type="AlphaFoldDB" id="A0A4Q7P5Y3"/>
<keyword evidence="2 7" id="KW-0489">Methyltransferase</keyword>
<evidence type="ECO:0000256" key="3">
    <source>
        <dbReference type="ARBA" id="ARBA00022679"/>
    </source>
</evidence>
<evidence type="ECO:0000256" key="4">
    <source>
        <dbReference type="ARBA" id="ARBA00022691"/>
    </source>
</evidence>
<comment type="similarity">
    <text evidence="7">Belongs to the class I-like SAM-binding methyltransferase superfamily. C5-methyltransferase family.</text>
</comment>
<gene>
    <name evidence="8" type="ORF">BC751_0888</name>
</gene>
<evidence type="ECO:0000256" key="7">
    <source>
        <dbReference type="PROSITE-ProRule" id="PRU01016"/>
    </source>
</evidence>
<feature type="active site" evidence="7">
    <location>
        <position position="95"/>
    </location>
</feature>
<accession>A0A4Q7P5Y3</accession>
<dbReference type="InterPro" id="IPR029063">
    <property type="entry name" value="SAM-dependent_MTases_sf"/>
</dbReference>
<evidence type="ECO:0000256" key="5">
    <source>
        <dbReference type="ARBA" id="ARBA00022747"/>
    </source>
</evidence>
<keyword evidence="5" id="KW-0680">Restriction system</keyword>
<name>A0A4Q7P5Y3_9BACT</name>
<dbReference type="GO" id="GO:0009307">
    <property type="term" value="P:DNA restriction-modification system"/>
    <property type="evidence" value="ECO:0007669"/>
    <property type="project" value="UniProtKB-KW"/>
</dbReference>
<sequence length="428" mass="48217">MHNSSFNNFLSDGKNGFSEAEGITVLSMFDGMSCGQIALQKLGIKVKQYYAAEIDKHAIQVTQHNFPNTIQLGDVTKVFAKDLPKIDLLIGGSPCQGFSFAGKQLAFDDPRSKLFFEFVRLKNECNPTYFMLENVKMKKEFEIIISKYMGVAPIEINSALLSAQNRVRLYWTNIANEPYGLFGDMQCMIPQPKDKGILLRDILESDIMDKYYLSDKAIATAIRKSDIGINPKINPDKSGTVTCGNQSAKFSIDNSTTLIVASRERNPENPKSRESGLNTEQMLEPRYDGKTNCLTSVQKDNLVMQLNQSTESNGCQPYQQNRVYDIDGISPALMAQMSCGTHAILEQGMKIRRLTPTECERLQTVPDGYTSIVSDTQRYRMLGNGWTVDVIAHIFSFMALQKPKSEGKKIIKRDYDTNCVSWFHYLRS</sequence>
<reference evidence="8 9" key="1">
    <citation type="submission" date="2019-02" db="EMBL/GenBank/DDBJ databases">
        <title>Genomic Encyclopedia of Archaeal and Bacterial Type Strains, Phase II (KMG-II): from individual species to whole genera.</title>
        <authorList>
            <person name="Goeker M."/>
        </authorList>
    </citation>
    <scope>NUCLEOTIDE SEQUENCE [LARGE SCALE GENOMIC DNA]</scope>
    <source>
        <strain evidence="8 9">DSM 21411</strain>
    </source>
</reference>
<keyword evidence="3 7" id="KW-0808">Transferase</keyword>
<evidence type="ECO:0000256" key="2">
    <source>
        <dbReference type="ARBA" id="ARBA00022603"/>
    </source>
</evidence>
<dbReference type="PROSITE" id="PS00094">
    <property type="entry name" value="C5_MTASE_1"/>
    <property type="match status" value="1"/>
</dbReference>
<organism evidence="8 9">
    <name type="scientific">Cecembia calidifontis</name>
    <dbReference type="NCBI Taxonomy" id="1187080"/>
    <lineage>
        <taxon>Bacteria</taxon>
        <taxon>Pseudomonadati</taxon>
        <taxon>Bacteroidota</taxon>
        <taxon>Cytophagia</taxon>
        <taxon>Cytophagales</taxon>
        <taxon>Cyclobacteriaceae</taxon>
        <taxon>Cecembia</taxon>
    </lineage>
</organism>
<dbReference type="InterPro" id="IPR018117">
    <property type="entry name" value="C5_DNA_meth_AS"/>
</dbReference>
<comment type="catalytic activity">
    <reaction evidence="6">
        <text>a 2'-deoxycytidine in DNA + S-adenosyl-L-methionine = a 5-methyl-2'-deoxycytidine in DNA + S-adenosyl-L-homocysteine + H(+)</text>
        <dbReference type="Rhea" id="RHEA:13681"/>
        <dbReference type="Rhea" id="RHEA-COMP:11369"/>
        <dbReference type="Rhea" id="RHEA-COMP:11370"/>
        <dbReference type="ChEBI" id="CHEBI:15378"/>
        <dbReference type="ChEBI" id="CHEBI:57856"/>
        <dbReference type="ChEBI" id="CHEBI:59789"/>
        <dbReference type="ChEBI" id="CHEBI:85452"/>
        <dbReference type="ChEBI" id="CHEBI:85454"/>
        <dbReference type="EC" id="2.1.1.37"/>
    </reaction>
</comment>
<dbReference type="SUPFAM" id="SSF53335">
    <property type="entry name" value="S-adenosyl-L-methionine-dependent methyltransferases"/>
    <property type="match status" value="1"/>
</dbReference>
<evidence type="ECO:0000313" key="8">
    <source>
        <dbReference type="EMBL" id="RZS95365.1"/>
    </source>
</evidence>
<keyword evidence="9" id="KW-1185">Reference proteome</keyword>
<dbReference type="Proteomes" id="UP000292209">
    <property type="component" value="Unassembled WGS sequence"/>
</dbReference>
<evidence type="ECO:0000313" key="9">
    <source>
        <dbReference type="Proteomes" id="UP000292209"/>
    </source>
</evidence>
<comment type="caution">
    <text evidence="8">The sequence shown here is derived from an EMBL/GenBank/DDBJ whole genome shotgun (WGS) entry which is preliminary data.</text>
</comment>
<dbReference type="InterPro" id="IPR050390">
    <property type="entry name" value="C5-Methyltransferase"/>
</dbReference>
<dbReference type="InterPro" id="IPR001525">
    <property type="entry name" value="C5_MeTfrase"/>
</dbReference>
<dbReference type="Gene3D" id="3.90.120.10">
    <property type="entry name" value="DNA Methylase, subunit A, domain 2"/>
    <property type="match status" value="1"/>
</dbReference>
<dbReference type="Pfam" id="PF00145">
    <property type="entry name" value="DNA_methylase"/>
    <property type="match status" value="1"/>
</dbReference>
<proteinExistence type="inferred from homology"/>
<dbReference type="PANTHER" id="PTHR23068:SF25">
    <property type="entry name" value="DNA (CYTOSINE-5)-METHYLTRANSFERASE DRM2"/>
    <property type="match status" value="1"/>
</dbReference>
<dbReference type="GO" id="GO:0032259">
    <property type="term" value="P:methylation"/>
    <property type="evidence" value="ECO:0007669"/>
    <property type="project" value="UniProtKB-KW"/>
</dbReference>
<dbReference type="EC" id="2.1.1.37" evidence="1"/>
<evidence type="ECO:0000256" key="1">
    <source>
        <dbReference type="ARBA" id="ARBA00011975"/>
    </source>
</evidence>
<dbReference type="RefSeq" id="WP_207226832.1">
    <property type="nucleotide sequence ID" value="NZ_SGXG01000001.1"/>
</dbReference>
<keyword evidence="4 7" id="KW-0949">S-adenosyl-L-methionine</keyword>
<dbReference type="Gene3D" id="3.40.50.150">
    <property type="entry name" value="Vaccinia Virus protein VP39"/>
    <property type="match status" value="1"/>
</dbReference>